<evidence type="ECO:0000256" key="1">
    <source>
        <dbReference type="SAM" id="MobiDB-lite"/>
    </source>
</evidence>
<evidence type="ECO:0000313" key="2">
    <source>
        <dbReference type="EMBL" id="MPC17417.1"/>
    </source>
</evidence>
<dbReference type="EMBL" id="VSRR010000587">
    <property type="protein sequence ID" value="MPC17417.1"/>
    <property type="molecule type" value="Genomic_DNA"/>
</dbReference>
<comment type="caution">
    <text evidence="2">The sequence shown here is derived from an EMBL/GenBank/DDBJ whole genome shotgun (WGS) entry which is preliminary data.</text>
</comment>
<proteinExistence type="predicted"/>
<sequence>MSSDTLTVPSDVAVYDSITNIAIWLETHSHAGPQQTPEEITEEDLAVAVPGECLFPELSAENEDASHEEEKGILVYTDSHEDKYIWLQGDWHPMERILNITCSKSGWTPCLGERLLVLLLTQLDYTAREDESEVPYGCCPLSDPTYLLWHMNRPAGMCSLKRKVLLKFIQVYPELRDTMWTLDEDGEVSGTVTLMLGSLMMRGALQGAGTHNPPQPMDEAQQPMEQADQPMEQGQQQKHGRDSSQESEPCDTS</sequence>
<dbReference type="AlphaFoldDB" id="A0A5B7D865"/>
<name>A0A5B7D865_PORTR</name>
<accession>A0A5B7D865</accession>
<organism evidence="2 3">
    <name type="scientific">Portunus trituberculatus</name>
    <name type="common">Swimming crab</name>
    <name type="synonym">Neptunus trituberculatus</name>
    <dbReference type="NCBI Taxonomy" id="210409"/>
    <lineage>
        <taxon>Eukaryota</taxon>
        <taxon>Metazoa</taxon>
        <taxon>Ecdysozoa</taxon>
        <taxon>Arthropoda</taxon>
        <taxon>Crustacea</taxon>
        <taxon>Multicrustacea</taxon>
        <taxon>Malacostraca</taxon>
        <taxon>Eumalacostraca</taxon>
        <taxon>Eucarida</taxon>
        <taxon>Decapoda</taxon>
        <taxon>Pleocyemata</taxon>
        <taxon>Brachyura</taxon>
        <taxon>Eubrachyura</taxon>
        <taxon>Portunoidea</taxon>
        <taxon>Portunidae</taxon>
        <taxon>Portuninae</taxon>
        <taxon>Portunus</taxon>
    </lineage>
</organism>
<dbReference type="Proteomes" id="UP000324222">
    <property type="component" value="Unassembled WGS sequence"/>
</dbReference>
<dbReference type="OrthoDB" id="8954808at2759"/>
<evidence type="ECO:0000313" key="3">
    <source>
        <dbReference type="Proteomes" id="UP000324222"/>
    </source>
</evidence>
<feature type="region of interest" description="Disordered" evidence="1">
    <location>
        <begin position="205"/>
        <end position="253"/>
    </location>
</feature>
<protein>
    <submittedName>
        <fullName evidence="2">Uncharacterized protein</fullName>
    </submittedName>
</protein>
<keyword evidence="3" id="KW-1185">Reference proteome</keyword>
<gene>
    <name evidence="2" type="ORF">E2C01_010277</name>
</gene>
<reference evidence="2 3" key="1">
    <citation type="submission" date="2019-05" db="EMBL/GenBank/DDBJ databases">
        <title>Another draft genome of Portunus trituberculatus and its Hox gene families provides insights of decapod evolution.</title>
        <authorList>
            <person name="Jeong J.-H."/>
            <person name="Song I."/>
            <person name="Kim S."/>
            <person name="Choi T."/>
            <person name="Kim D."/>
            <person name="Ryu S."/>
            <person name="Kim W."/>
        </authorList>
    </citation>
    <scope>NUCLEOTIDE SEQUENCE [LARGE SCALE GENOMIC DNA]</scope>
    <source>
        <tissue evidence="2">Muscle</tissue>
    </source>
</reference>